<proteinExistence type="predicted"/>
<sequence>MCPMFCCGTTKAVQKTKDVQKKKDKAINK</sequence>
<evidence type="ECO:0000313" key="1">
    <source>
        <dbReference type="EMBL" id="GCA62075.1"/>
    </source>
</evidence>
<accession>A0A391NJ93</accession>
<protein>
    <submittedName>
        <fullName evidence="1">Uncharacterized protein</fullName>
    </submittedName>
</protein>
<dbReference type="Proteomes" id="UP000265618">
    <property type="component" value="Unassembled WGS sequence"/>
</dbReference>
<evidence type="ECO:0000313" key="2">
    <source>
        <dbReference type="Proteomes" id="UP000265618"/>
    </source>
</evidence>
<keyword evidence="2" id="KW-1185">Reference proteome</keyword>
<reference evidence="1 2" key="1">
    <citation type="journal article" date="2018" name="PLoS ONE">
        <title>The draft genome of Kipferlia bialata reveals reductive genome evolution in fornicate parasites.</title>
        <authorList>
            <person name="Tanifuji G."/>
            <person name="Takabayashi S."/>
            <person name="Kume K."/>
            <person name="Takagi M."/>
            <person name="Nakayama T."/>
            <person name="Kamikawa R."/>
            <person name="Inagaki Y."/>
            <person name="Hashimoto T."/>
        </authorList>
    </citation>
    <scope>NUCLEOTIDE SEQUENCE [LARGE SCALE GENOMIC DNA]</scope>
    <source>
        <strain evidence="1">NY0173</strain>
    </source>
</reference>
<gene>
    <name evidence="1" type="ORF">KIPB_001024</name>
</gene>
<dbReference type="AlphaFoldDB" id="A0A391NJ93"/>
<feature type="non-terminal residue" evidence="1">
    <location>
        <position position="29"/>
    </location>
</feature>
<dbReference type="EMBL" id="BDIP01000133">
    <property type="protein sequence ID" value="GCA62075.1"/>
    <property type="molecule type" value="Genomic_DNA"/>
</dbReference>
<name>A0A391NJ93_9EUKA</name>
<comment type="caution">
    <text evidence="1">The sequence shown here is derived from an EMBL/GenBank/DDBJ whole genome shotgun (WGS) entry which is preliminary data.</text>
</comment>
<organism evidence="1 2">
    <name type="scientific">Kipferlia bialata</name>
    <dbReference type="NCBI Taxonomy" id="797122"/>
    <lineage>
        <taxon>Eukaryota</taxon>
        <taxon>Metamonada</taxon>
        <taxon>Carpediemonas-like organisms</taxon>
        <taxon>Kipferlia</taxon>
    </lineage>
</organism>